<evidence type="ECO:0000259" key="1">
    <source>
        <dbReference type="Pfam" id="PF05173"/>
    </source>
</evidence>
<feature type="non-terminal residue" evidence="2">
    <location>
        <position position="1"/>
    </location>
</feature>
<sequence>VLFAGPGERVELKHQAHSRMCFATGAIKAIKFIAEAQENKIYNTSEILGL</sequence>
<reference evidence="2" key="1">
    <citation type="journal article" date="2014" name="Front. Microbiol.">
        <title>High frequency of phylogenetically diverse reductive dehalogenase-homologous genes in deep subseafloor sedimentary metagenomes.</title>
        <authorList>
            <person name="Kawai M."/>
            <person name="Futagami T."/>
            <person name="Toyoda A."/>
            <person name="Takaki Y."/>
            <person name="Nishi S."/>
            <person name="Hori S."/>
            <person name="Arai W."/>
            <person name="Tsubouchi T."/>
            <person name="Morono Y."/>
            <person name="Uchiyama I."/>
            <person name="Ito T."/>
            <person name="Fujiyama A."/>
            <person name="Inagaki F."/>
            <person name="Takami H."/>
        </authorList>
    </citation>
    <scope>NUCLEOTIDE SEQUENCE</scope>
    <source>
        <strain evidence="2">Expedition CK06-06</strain>
    </source>
</reference>
<evidence type="ECO:0000313" key="2">
    <source>
        <dbReference type="EMBL" id="GAH12991.1"/>
    </source>
</evidence>
<dbReference type="Gene3D" id="3.30.360.10">
    <property type="entry name" value="Dihydrodipicolinate Reductase, domain 2"/>
    <property type="match status" value="1"/>
</dbReference>
<dbReference type="GO" id="GO:0008839">
    <property type="term" value="F:4-hydroxy-tetrahydrodipicolinate reductase"/>
    <property type="evidence" value="ECO:0007669"/>
    <property type="project" value="InterPro"/>
</dbReference>
<comment type="caution">
    <text evidence="2">The sequence shown here is derived from an EMBL/GenBank/DDBJ whole genome shotgun (WGS) entry which is preliminary data.</text>
</comment>
<dbReference type="Gene3D" id="3.40.50.720">
    <property type="entry name" value="NAD(P)-binding Rossmann-like Domain"/>
    <property type="match status" value="1"/>
</dbReference>
<dbReference type="Pfam" id="PF05173">
    <property type="entry name" value="DapB_C"/>
    <property type="match status" value="1"/>
</dbReference>
<name>X1CWZ0_9ZZZZ</name>
<organism evidence="2">
    <name type="scientific">marine sediment metagenome</name>
    <dbReference type="NCBI Taxonomy" id="412755"/>
    <lineage>
        <taxon>unclassified sequences</taxon>
        <taxon>metagenomes</taxon>
        <taxon>ecological metagenomes</taxon>
    </lineage>
</organism>
<feature type="domain" description="Dihydrodipicolinate reductase C-terminal" evidence="1">
    <location>
        <begin position="1"/>
        <end position="48"/>
    </location>
</feature>
<gene>
    <name evidence="2" type="ORF">S01H4_63251</name>
</gene>
<dbReference type="AlphaFoldDB" id="X1CWZ0"/>
<dbReference type="GO" id="GO:0009089">
    <property type="term" value="P:lysine biosynthetic process via diaminopimelate"/>
    <property type="evidence" value="ECO:0007669"/>
    <property type="project" value="InterPro"/>
</dbReference>
<protein>
    <recommendedName>
        <fullName evidence="1">Dihydrodipicolinate reductase C-terminal domain-containing protein</fullName>
    </recommendedName>
</protein>
<proteinExistence type="predicted"/>
<dbReference type="InterPro" id="IPR022663">
    <property type="entry name" value="DapB_C"/>
</dbReference>
<dbReference type="EMBL" id="BART01037985">
    <property type="protein sequence ID" value="GAH12991.1"/>
    <property type="molecule type" value="Genomic_DNA"/>
</dbReference>
<accession>X1CWZ0</accession>